<dbReference type="PANTHER" id="PTHR43798:SF33">
    <property type="entry name" value="HYDROLASE, PUTATIVE (AFU_ORTHOLOGUE AFUA_2G14860)-RELATED"/>
    <property type="match status" value="1"/>
</dbReference>
<dbReference type="EMBL" id="FOIR01000001">
    <property type="protein sequence ID" value="SEW01253.1"/>
    <property type="molecule type" value="Genomic_DNA"/>
</dbReference>
<keyword evidence="3" id="KW-1185">Reference proteome</keyword>
<dbReference type="Pfam" id="PF12697">
    <property type="entry name" value="Abhydrolase_6"/>
    <property type="match status" value="1"/>
</dbReference>
<sequence>MPAINFTVRGSGFSLVFIHGFCEDHSVWNHLQETLSKSYKVYCIDLPGFGESPLPKLPFSLVDISEQVFTWAQTQDINQAAIIGHSLGGYVALEIAKSHPEFVKSLGLINSTAFADDEEGKAKRDKALDFLEKFSMEKFIAPFTPSLFNLKRKEDHKEAIAKATALAMKTTKEAAKAYTLAMRNRPDNFELWKNLNCPTLYIGGLVDHRIPVEKAEAHIEERTDVDGYLMREVGHMAMLEEPTETIQIIKDFLSKL</sequence>
<dbReference type="Gene3D" id="3.40.50.1820">
    <property type="entry name" value="alpha/beta hydrolase"/>
    <property type="match status" value="1"/>
</dbReference>
<dbReference type="InterPro" id="IPR000073">
    <property type="entry name" value="AB_hydrolase_1"/>
</dbReference>
<dbReference type="Proteomes" id="UP000199437">
    <property type="component" value="Unassembled WGS sequence"/>
</dbReference>
<dbReference type="InterPro" id="IPR000639">
    <property type="entry name" value="Epox_hydrolase-like"/>
</dbReference>
<accession>A0A1I0NIQ7</accession>
<dbReference type="PRINTS" id="PR00412">
    <property type="entry name" value="EPOXHYDRLASE"/>
</dbReference>
<gene>
    <name evidence="2" type="ORF">SAMN05216290_1229</name>
</gene>
<evidence type="ECO:0000313" key="2">
    <source>
        <dbReference type="EMBL" id="SEW01253.1"/>
    </source>
</evidence>
<dbReference type="OrthoDB" id="252464at2"/>
<dbReference type="PANTHER" id="PTHR43798">
    <property type="entry name" value="MONOACYLGLYCEROL LIPASE"/>
    <property type="match status" value="1"/>
</dbReference>
<organism evidence="2 3">
    <name type="scientific">Roseivirga pacifica</name>
    <dbReference type="NCBI Taxonomy" id="1267423"/>
    <lineage>
        <taxon>Bacteria</taxon>
        <taxon>Pseudomonadati</taxon>
        <taxon>Bacteroidota</taxon>
        <taxon>Cytophagia</taxon>
        <taxon>Cytophagales</taxon>
        <taxon>Roseivirgaceae</taxon>
        <taxon>Roseivirga</taxon>
    </lineage>
</organism>
<dbReference type="STRING" id="1267423.SAMN05216290_1229"/>
<name>A0A1I0NIQ7_9BACT</name>
<dbReference type="SUPFAM" id="SSF53474">
    <property type="entry name" value="alpha/beta-Hydrolases"/>
    <property type="match status" value="1"/>
</dbReference>
<dbReference type="GO" id="GO:0003824">
    <property type="term" value="F:catalytic activity"/>
    <property type="evidence" value="ECO:0007669"/>
    <property type="project" value="InterPro"/>
</dbReference>
<feature type="domain" description="AB hydrolase-1" evidence="1">
    <location>
        <begin position="15"/>
        <end position="246"/>
    </location>
</feature>
<dbReference type="GeneID" id="99985961"/>
<dbReference type="RefSeq" id="WP_090257630.1">
    <property type="nucleotide sequence ID" value="NZ_FOIR01000001.1"/>
</dbReference>
<dbReference type="InterPro" id="IPR050266">
    <property type="entry name" value="AB_hydrolase_sf"/>
</dbReference>
<evidence type="ECO:0000313" key="3">
    <source>
        <dbReference type="Proteomes" id="UP000199437"/>
    </source>
</evidence>
<dbReference type="InterPro" id="IPR029058">
    <property type="entry name" value="AB_hydrolase_fold"/>
</dbReference>
<proteinExistence type="predicted"/>
<dbReference type="GO" id="GO:0016020">
    <property type="term" value="C:membrane"/>
    <property type="evidence" value="ECO:0007669"/>
    <property type="project" value="TreeGrafter"/>
</dbReference>
<protein>
    <submittedName>
        <fullName evidence="2">Pimeloyl-ACP methyl ester carboxylesterase</fullName>
    </submittedName>
</protein>
<evidence type="ECO:0000259" key="1">
    <source>
        <dbReference type="Pfam" id="PF12697"/>
    </source>
</evidence>
<reference evidence="3" key="1">
    <citation type="submission" date="2016-10" db="EMBL/GenBank/DDBJ databases">
        <authorList>
            <person name="Varghese N."/>
            <person name="Submissions S."/>
        </authorList>
    </citation>
    <scope>NUCLEOTIDE SEQUENCE [LARGE SCALE GENOMIC DNA]</scope>
    <source>
        <strain evidence="3">CGMCC 1.12402</strain>
    </source>
</reference>
<dbReference type="PRINTS" id="PR00111">
    <property type="entry name" value="ABHYDROLASE"/>
</dbReference>
<dbReference type="AlphaFoldDB" id="A0A1I0NIQ7"/>